<evidence type="ECO:0000313" key="2">
    <source>
        <dbReference type="Proteomes" id="UP000078542"/>
    </source>
</evidence>
<name>A0A195C9D8_9HYME</name>
<gene>
    <name evidence="1" type="ORF">ALC62_11729</name>
</gene>
<proteinExistence type="predicted"/>
<dbReference type="AlphaFoldDB" id="A0A195C9D8"/>
<protein>
    <submittedName>
        <fullName evidence="1">Uncharacterized protein</fullName>
    </submittedName>
</protein>
<dbReference type="Proteomes" id="UP000078542">
    <property type="component" value="Unassembled WGS sequence"/>
</dbReference>
<sequence length="133" mass="15397">MRDANERANVCEKRQAPGASHRRLNLTDLWFDDWLPQQKFLVLDGVAFTRIAIERLVFLEIIPAIPPCLLSPMPLFPRITIDDWTKNKRAYCRSLLQSTPRLTLSFQADAFCVHSLLIRLAYYTFNSERAVST</sequence>
<keyword evidence="2" id="KW-1185">Reference proteome</keyword>
<organism evidence="1 2">
    <name type="scientific">Cyphomyrmex costatus</name>
    <dbReference type="NCBI Taxonomy" id="456900"/>
    <lineage>
        <taxon>Eukaryota</taxon>
        <taxon>Metazoa</taxon>
        <taxon>Ecdysozoa</taxon>
        <taxon>Arthropoda</taxon>
        <taxon>Hexapoda</taxon>
        <taxon>Insecta</taxon>
        <taxon>Pterygota</taxon>
        <taxon>Neoptera</taxon>
        <taxon>Endopterygota</taxon>
        <taxon>Hymenoptera</taxon>
        <taxon>Apocrita</taxon>
        <taxon>Aculeata</taxon>
        <taxon>Formicoidea</taxon>
        <taxon>Formicidae</taxon>
        <taxon>Myrmicinae</taxon>
        <taxon>Cyphomyrmex</taxon>
    </lineage>
</organism>
<reference evidence="1 2" key="1">
    <citation type="submission" date="2016-03" db="EMBL/GenBank/DDBJ databases">
        <title>Cyphomyrmex costatus WGS genome.</title>
        <authorList>
            <person name="Nygaard S."/>
            <person name="Hu H."/>
            <person name="Boomsma J."/>
            <person name="Zhang G."/>
        </authorList>
    </citation>
    <scope>NUCLEOTIDE SEQUENCE [LARGE SCALE GENOMIC DNA]</scope>
    <source>
        <strain evidence="1">MS0001</strain>
        <tissue evidence="1">Whole body</tissue>
    </source>
</reference>
<evidence type="ECO:0000313" key="1">
    <source>
        <dbReference type="EMBL" id="KYM97437.1"/>
    </source>
</evidence>
<dbReference type="EMBL" id="KQ978068">
    <property type="protein sequence ID" value="KYM97437.1"/>
    <property type="molecule type" value="Genomic_DNA"/>
</dbReference>
<accession>A0A195C9D8</accession>